<dbReference type="GO" id="GO:0045892">
    <property type="term" value="P:negative regulation of DNA-templated transcription"/>
    <property type="evidence" value="ECO:0007669"/>
    <property type="project" value="InterPro"/>
</dbReference>
<keyword evidence="6" id="KW-0520">NAD</keyword>
<keyword evidence="5 6" id="KW-0804">Transcription</keyword>
<dbReference type="AlphaFoldDB" id="A0A4S2F220"/>
<dbReference type="NCBIfam" id="NF003994">
    <property type="entry name" value="PRK05472.2-3"/>
    <property type="match status" value="1"/>
</dbReference>
<evidence type="ECO:0000256" key="3">
    <source>
        <dbReference type="ARBA" id="ARBA00023015"/>
    </source>
</evidence>
<dbReference type="InterPro" id="IPR022876">
    <property type="entry name" value="Tscrpt_rep_Rex"/>
</dbReference>
<evidence type="ECO:0000256" key="4">
    <source>
        <dbReference type="ARBA" id="ARBA00023125"/>
    </source>
</evidence>
<dbReference type="GO" id="GO:0003700">
    <property type="term" value="F:DNA-binding transcription factor activity"/>
    <property type="evidence" value="ECO:0007669"/>
    <property type="project" value="UniProtKB-UniRule"/>
</dbReference>
<keyword evidence="3 6" id="KW-0805">Transcription regulation</keyword>
<evidence type="ECO:0000256" key="2">
    <source>
        <dbReference type="ARBA" id="ARBA00022491"/>
    </source>
</evidence>
<comment type="function">
    <text evidence="6">Modulates transcription in response to changes in cellular NADH/NAD(+) redox state.</text>
</comment>
<dbReference type="GO" id="GO:0005737">
    <property type="term" value="C:cytoplasm"/>
    <property type="evidence" value="ECO:0007669"/>
    <property type="project" value="UniProtKB-SubCell"/>
</dbReference>
<dbReference type="InterPro" id="IPR036388">
    <property type="entry name" value="WH-like_DNA-bd_sf"/>
</dbReference>
<protein>
    <recommendedName>
        <fullName evidence="6">Redox-sensing transcriptional repressor Rex</fullName>
    </recommendedName>
</protein>
<dbReference type="InterPro" id="IPR009718">
    <property type="entry name" value="Rex_DNA-bd_C_dom"/>
</dbReference>
<evidence type="ECO:0000313" key="8">
    <source>
        <dbReference type="EMBL" id="TGY61563.1"/>
    </source>
</evidence>
<dbReference type="Gene3D" id="3.40.50.720">
    <property type="entry name" value="NAD(P)-binding Rossmann-like Domain"/>
    <property type="match status" value="1"/>
</dbReference>
<dbReference type="NCBIfam" id="NF003996">
    <property type="entry name" value="PRK05472.2-5"/>
    <property type="match status" value="1"/>
</dbReference>
<accession>A0A4S2F220</accession>
<dbReference type="GO" id="GO:0051775">
    <property type="term" value="P:response to redox state"/>
    <property type="evidence" value="ECO:0007669"/>
    <property type="project" value="InterPro"/>
</dbReference>
<dbReference type="Gene3D" id="1.10.10.10">
    <property type="entry name" value="Winged helix-like DNA-binding domain superfamily/Winged helix DNA-binding domain"/>
    <property type="match status" value="1"/>
</dbReference>
<dbReference type="Pfam" id="PF06971">
    <property type="entry name" value="Put_DNA-bind_N"/>
    <property type="match status" value="1"/>
</dbReference>
<dbReference type="GO" id="GO:0003677">
    <property type="term" value="F:DNA binding"/>
    <property type="evidence" value="ECO:0007669"/>
    <property type="project" value="UniProtKB-UniRule"/>
</dbReference>
<feature type="binding site" evidence="6">
    <location>
        <begin position="96"/>
        <end position="101"/>
    </location>
    <ligand>
        <name>NAD(+)</name>
        <dbReference type="ChEBI" id="CHEBI:57540"/>
    </ligand>
</feature>
<dbReference type="NCBIfam" id="NF003995">
    <property type="entry name" value="PRK05472.2-4"/>
    <property type="match status" value="1"/>
</dbReference>
<evidence type="ECO:0000256" key="6">
    <source>
        <dbReference type="HAMAP-Rule" id="MF_01131"/>
    </source>
</evidence>
<dbReference type="SUPFAM" id="SSF51735">
    <property type="entry name" value="NAD(P)-binding Rossmann-fold domains"/>
    <property type="match status" value="1"/>
</dbReference>
<dbReference type="Proteomes" id="UP000310032">
    <property type="component" value="Unassembled WGS sequence"/>
</dbReference>
<keyword evidence="4 6" id="KW-0238">DNA-binding</keyword>
<feature type="DNA-binding region" description="H-T-H motif" evidence="6">
    <location>
        <begin position="22"/>
        <end position="61"/>
    </location>
</feature>
<reference evidence="8 9" key="1">
    <citation type="submission" date="2019-04" db="EMBL/GenBank/DDBJ databases">
        <title>Microbes associate with the intestines of laboratory mice.</title>
        <authorList>
            <person name="Navarre W."/>
            <person name="Wong E."/>
            <person name="Huang K."/>
            <person name="Tropini C."/>
            <person name="Ng K."/>
            <person name="Yu B."/>
        </authorList>
    </citation>
    <scope>NUCLEOTIDE SEQUENCE [LARGE SCALE GENOMIC DNA]</scope>
    <source>
        <strain evidence="8 9">NM39_I3</strain>
    </source>
</reference>
<name>A0A4S2F220_PARDI</name>
<dbReference type="InterPro" id="IPR036291">
    <property type="entry name" value="NAD(P)-bd_dom_sf"/>
</dbReference>
<dbReference type="PANTHER" id="PTHR35786">
    <property type="entry name" value="REDOX-SENSING TRANSCRIPTIONAL REPRESSOR REX"/>
    <property type="match status" value="1"/>
</dbReference>
<comment type="caution">
    <text evidence="8">The sequence shown here is derived from an EMBL/GenBank/DDBJ whole genome shotgun (WGS) entry which is preliminary data.</text>
</comment>
<evidence type="ECO:0000256" key="1">
    <source>
        <dbReference type="ARBA" id="ARBA00022490"/>
    </source>
</evidence>
<dbReference type="EMBL" id="SRYM01000006">
    <property type="protein sequence ID" value="TGY61563.1"/>
    <property type="molecule type" value="Genomic_DNA"/>
</dbReference>
<keyword evidence="1 6" id="KW-0963">Cytoplasm</keyword>
<sequence length="216" mass="24000">MASDDIKQAWKVPEPTLRRLPWYLAFVKLMKGKGETFISSTQIAKEINVDPSQVAKDLSFVNISGKTRVGYDINALVDVLEDFLGFTSQHKAFLFGVGSLGASLLHDTGLGQYGLEIVAGFDVRKDLDGSMINGIPVFHMDDFPAKQKEYGATIGVITVPVEKAQEVTDRIIEGGIKALWNFTPFRIRVPEHIVVQNTSMYAHLAVMFNRLNSMNH</sequence>
<dbReference type="RefSeq" id="WP_135958830.1">
    <property type="nucleotide sequence ID" value="NZ_SRYM01000006.1"/>
</dbReference>
<dbReference type="SMART" id="SM00881">
    <property type="entry name" value="CoA_binding"/>
    <property type="match status" value="1"/>
</dbReference>
<dbReference type="SUPFAM" id="SSF46785">
    <property type="entry name" value="Winged helix' DNA-binding domain"/>
    <property type="match status" value="1"/>
</dbReference>
<dbReference type="InterPro" id="IPR036390">
    <property type="entry name" value="WH_DNA-bd_sf"/>
</dbReference>
<comment type="similarity">
    <text evidence="6">Belongs to the transcriptional regulatory Rex family.</text>
</comment>
<evidence type="ECO:0000256" key="5">
    <source>
        <dbReference type="ARBA" id="ARBA00023163"/>
    </source>
</evidence>
<proteinExistence type="inferred from homology"/>
<comment type="subunit">
    <text evidence="6">Homodimer.</text>
</comment>
<dbReference type="InterPro" id="IPR003781">
    <property type="entry name" value="CoA-bd"/>
</dbReference>
<comment type="subcellular location">
    <subcellularLocation>
        <location evidence="6">Cytoplasm</location>
    </subcellularLocation>
</comment>
<keyword evidence="2 6" id="KW-0678">Repressor</keyword>
<evidence type="ECO:0000259" key="7">
    <source>
        <dbReference type="SMART" id="SM00881"/>
    </source>
</evidence>
<dbReference type="HAMAP" id="MF_01131">
    <property type="entry name" value="Rex"/>
    <property type="match status" value="1"/>
</dbReference>
<evidence type="ECO:0000313" key="9">
    <source>
        <dbReference type="Proteomes" id="UP000310032"/>
    </source>
</evidence>
<dbReference type="Pfam" id="PF02629">
    <property type="entry name" value="CoA_binding"/>
    <property type="match status" value="1"/>
</dbReference>
<dbReference type="PANTHER" id="PTHR35786:SF1">
    <property type="entry name" value="REDOX-SENSING TRANSCRIPTIONAL REPRESSOR REX 1"/>
    <property type="match status" value="1"/>
</dbReference>
<feature type="domain" description="CoA-binding" evidence="7">
    <location>
        <begin position="85"/>
        <end position="186"/>
    </location>
</feature>
<gene>
    <name evidence="6" type="primary">rex</name>
    <name evidence="8" type="ORF">E5342_03465</name>
</gene>
<organism evidence="8 9">
    <name type="scientific">Parabacteroides distasonis</name>
    <dbReference type="NCBI Taxonomy" id="823"/>
    <lineage>
        <taxon>Bacteria</taxon>
        <taxon>Pseudomonadati</taxon>
        <taxon>Bacteroidota</taxon>
        <taxon>Bacteroidia</taxon>
        <taxon>Bacteroidales</taxon>
        <taxon>Tannerellaceae</taxon>
        <taxon>Parabacteroides</taxon>
    </lineage>
</organism>